<dbReference type="AlphaFoldDB" id="A0A1M2VC36"/>
<keyword evidence="2" id="KW-1185">Reference proteome</keyword>
<accession>A0A1M2VC36</accession>
<evidence type="ECO:0000313" key="2">
    <source>
        <dbReference type="Proteomes" id="UP000184267"/>
    </source>
</evidence>
<sequence length="251" mass="29066">MQPALPIEIVEWILDFVLEEAFNVWRAVLKQCILVCRAWVPHCRFHLFKRRWLRCPDVLMRVYRMRERVKTWPHLCNYVQQFELAEKSQLGRPLRDCPFYPIFLTALAPHFPSLCKMFCAPAFKAPAITSLLVSNLIQGEWTDICDVIALFPNLHGLTFDGVRWPMTREDGSRAKALPLRPRRILSLPPIIQLAVATTTRTTIDTQTELSENSYAQLDGLMTLVSTFTGTLTYFKINLGTFNHFTDPILRE</sequence>
<reference evidence="1 2" key="1">
    <citation type="submission" date="2016-10" db="EMBL/GenBank/DDBJ databases">
        <title>Genome sequence of the basidiomycete white-rot fungus Trametes pubescens.</title>
        <authorList>
            <person name="Makela M.R."/>
            <person name="Granchi Z."/>
            <person name="Peng M."/>
            <person name="De Vries R.P."/>
            <person name="Grigoriev I."/>
            <person name="Riley R."/>
            <person name="Hilden K."/>
        </authorList>
    </citation>
    <scope>NUCLEOTIDE SEQUENCE [LARGE SCALE GENOMIC DNA]</scope>
    <source>
        <strain evidence="1 2">FBCC735</strain>
    </source>
</reference>
<dbReference type="EMBL" id="MNAD01001484">
    <property type="protein sequence ID" value="OJT05148.1"/>
    <property type="molecule type" value="Genomic_DNA"/>
</dbReference>
<name>A0A1M2VC36_TRAPU</name>
<dbReference type="Proteomes" id="UP000184267">
    <property type="component" value="Unassembled WGS sequence"/>
</dbReference>
<evidence type="ECO:0000313" key="1">
    <source>
        <dbReference type="EMBL" id="OJT05148.1"/>
    </source>
</evidence>
<gene>
    <name evidence="1" type="ORF">TRAPUB_4074</name>
</gene>
<organism evidence="1 2">
    <name type="scientific">Trametes pubescens</name>
    <name type="common">White-rot fungus</name>
    <dbReference type="NCBI Taxonomy" id="154538"/>
    <lineage>
        <taxon>Eukaryota</taxon>
        <taxon>Fungi</taxon>
        <taxon>Dikarya</taxon>
        <taxon>Basidiomycota</taxon>
        <taxon>Agaricomycotina</taxon>
        <taxon>Agaricomycetes</taxon>
        <taxon>Polyporales</taxon>
        <taxon>Polyporaceae</taxon>
        <taxon>Trametes</taxon>
    </lineage>
</organism>
<dbReference type="OrthoDB" id="2755871at2759"/>
<comment type="caution">
    <text evidence="1">The sequence shown here is derived from an EMBL/GenBank/DDBJ whole genome shotgun (WGS) entry which is preliminary data.</text>
</comment>
<evidence type="ECO:0008006" key="3">
    <source>
        <dbReference type="Google" id="ProtNLM"/>
    </source>
</evidence>
<proteinExistence type="predicted"/>
<protein>
    <recommendedName>
        <fullName evidence="3">F-box domain-containing protein</fullName>
    </recommendedName>
</protein>